<dbReference type="Proteomes" id="UP000199758">
    <property type="component" value="Unassembled WGS sequence"/>
</dbReference>
<evidence type="ECO:0000313" key="7">
    <source>
        <dbReference type="EMBL" id="SHG48709.1"/>
    </source>
</evidence>
<dbReference type="InterPro" id="IPR013324">
    <property type="entry name" value="RNA_pol_sigma_r3/r4-like"/>
</dbReference>
<dbReference type="PANTHER" id="PTHR43133">
    <property type="entry name" value="RNA POLYMERASE ECF-TYPE SIGMA FACTO"/>
    <property type="match status" value="1"/>
</dbReference>
<dbReference type="InterPro" id="IPR039425">
    <property type="entry name" value="RNA_pol_sigma-70-like"/>
</dbReference>
<dbReference type="Gene3D" id="1.10.10.10">
    <property type="entry name" value="Winged helix-like DNA-binding domain superfamily/Winged helix DNA-binding domain"/>
    <property type="match status" value="1"/>
</dbReference>
<proteinExistence type="inferred from homology"/>
<organism evidence="7 8">
    <name type="scientific">Hydrocarboniphaga daqingensis</name>
    <dbReference type="NCBI Taxonomy" id="490188"/>
    <lineage>
        <taxon>Bacteria</taxon>
        <taxon>Pseudomonadati</taxon>
        <taxon>Pseudomonadota</taxon>
        <taxon>Gammaproteobacteria</taxon>
        <taxon>Nevskiales</taxon>
        <taxon>Nevskiaceae</taxon>
        <taxon>Hydrocarboniphaga</taxon>
    </lineage>
</organism>
<dbReference type="PANTHER" id="PTHR43133:SF63">
    <property type="entry name" value="RNA POLYMERASE SIGMA FACTOR FECI-RELATED"/>
    <property type="match status" value="1"/>
</dbReference>
<dbReference type="InterPro" id="IPR014284">
    <property type="entry name" value="RNA_pol_sigma-70_dom"/>
</dbReference>
<dbReference type="GO" id="GO:0016987">
    <property type="term" value="F:sigma factor activity"/>
    <property type="evidence" value="ECO:0007669"/>
    <property type="project" value="UniProtKB-KW"/>
</dbReference>
<dbReference type="GO" id="GO:0006352">
    <property type="term" value="P:DNA-templated transcription initiation"/>
    <property type="evidence" value="ECO:0007669"/>
    <property type="project" value="InterPro"/>
</dbReference>
<accession>A0A1M5K8A7</accession>
<dbReference type="Pfam" id="PF08281">
    <property type="entry name" value="Sigma70_r4_2"/>
    <property type="match status" value="1"/>
</dbReference>
<keyword evidence="3" id="KW-0731">Sigma factor</keyword>
<dbReference type="Pfam" id="PF04542">
    <property type="entry name" value="Sigma70_r2"/>
    <property type="match status" value="1"/>
</dbReference>
<feature type="domain" description="RNA polymerase sigma-70 region 2" evidence="5">
    <location>
        <begin position="36"/>
        <end position="101"/>
    </location>
</feature>
<dbReference type="InterPro" id="IPR013249">
    <property type="entry name" value="RNA_pol_sigma70_r4_t2"/>
</dbReference>
<dbReference type="InterPro" id="IPR007627">
    <property type="entry name" value="RNA_pol_sigma70_r2"/>
</dbReference>
<keyword evidence="4" id="KW-0804">Transcription</keyword>
<dbReference type="GO" id="GO:0003677">
    <property type="term" value="F:DNA binding"/>
    <property type="evidence" value="ECO:0007669"/>
    <property type="project" value="InterPro"/>
</dbReference>
<sequence length="194" mass="22308">MPPAVAAVPIRAIAHPETRPDHEIGSQDRSERIRRLFEEHNRALIGFLVARLQSEAEAHDVAQEAYVRLLQLERPSELSFMRAHLFSIASNLAIDRLRHRQVLNRNSPQDFFEELLTRPGPERAVLAQQELSVIKRALYELPEKCRRAFALHVFGEQSVQEIAKAMNLTDRMIRHYIARGMATCQQRMEESAHG</sequence>
<dbReference type="SUPFAM" id="SSF88659">
    <property type="entry name" value="Sigma3 and sigma4 domains of RNA polymerase sigma factors"/>
    <property type="match status" value="1"/>
</dbReference>
<dbReference type="InterPro" id="IPR013325">
    <property type="entry name" value="RNA_pol_sigma_r2"/>
</dbReference>
<evidence type="ECO:0000256" key="2">
    <source>
        <dbReference type="ARBA" id="ARBA00023015"/>
    </source>
</evidence>
<keyword evidence="2" id="KW-0805">Transcription regulation</keyword>
<feature type="domain" description="RNA polymerase sigma factor 70 region 4 type 2" evidence="6">
    <location>
        <begin position="134"/>
        <end position="184"/>
    </location>
</feature>
<evidence type="ECO:0000259" key="6">
    <source>
        <dbReference type="Pfam" id="PF08281"/>
    </source>
</evidence>
<dbReference type="RefSeq" id="WP_084083075.1">
    <property type="nucleotide sequence ID" value="NZ_FQWZ01000001.1"/>
</dbReference>
<gene>
    <name evidence="7" type="ORF">SAMN04488068_0400</name>
</gene>
<evidence type="ECO:0000256" key="1">
    <source>
        <dbReference type="ARBA" id="ARBA00010641"/>
    </source>
</evidence>
<reference evidence="7 8" key="1">
    <citation type="submission" date="2016-11" db="EMBL/GenBank/DDBJ databases">
        <authorList>
            <person name="Jaros S."/>
            <person name="Januszkiewicz K."/>
            <person name="Wedrychowicz H."/>
        </authorList>
    </citation>
    <scope>NUCLEOTIDE SEQUENCE [LARGE SCALE GENOMIC DNA]</scope>
    <source>
        <strain evidence="7 8">CGMCC 1.7049</strain>
    </source>
</reference>
<dbReference type="InterPro" id="IPR036388">
    <property type="entry name" value="WH-like_DNA-bd_sf"/>
</dbReference>
<dbReference type="OrthoDB" id="9797134at2"/>
<keyword evidence="8" id="KW-1185">Reference proteome</keyword>
<protein>
    <submittedName>
        <fullName evidence="7">RNA polymerase sigma-70 factor, ECF subfamily</fullName>
    </submittedName>
</protein>
<evidence type="ECO:0000256" key="4">
    <source>
        <dbReference type="ARBA" id="ARBA00023163"/>
    </source>
</evidence>
<dbReference type="STRING" id="490188.SAMN04488068_0400"/>
<dbReference type="NCBIfam" id="TIGR02937">
    <property type="entry name" value="sigma70-ECF"/>
    <property type="match status" value="1"/>
</dbReference>
<evidence type="ECO:0000256" key="3">
    <source>
        <dbReference type="ARBA" id="ARBA00023082"/>
    </source>
</evidence>
<dbReference type="AlphaFoldDB" id="A0A1M5K8A7"/>
<evidence type="ECO:0000313" key="8">
    <source>
        <dbReference type="Proteomes" id="UP000199758"/>
    </source>
</evidence>
<name>A0A1M5K8A7_9GAMM</name>
<dbReference type="SUPFAM" id="SSF88946">
    <property type="entry name" value="Sigma2 domain of RNA polymerase sigma factors"/>
    <property type="match status" value="1"/>
</dbReference>
<dbReference type="EMBL" id="FQWZ01000001">
    <property type="protein sequence ID" value="SHG48709.1"/>
    <property type="molecule type" value="Genomic_DNA"/>
</dbReference>
<evidence type="ECO:0000259" key="5">
    <source>
        <dbReference type="Pfam" id="PF04542"/>
    </source>
</evidence>
<dbReference type="Gene3D" id="1.10.1740.10">
    <property type="match status" value="1"/>
</dbReference>
<comment type="similarity">
    <text evidence="1">Belongs to the sigma-70 factor family. ECF subfamily.</text>
</comment>